<evidence type="ECO:0000256" key="5">
    <source>
        <dbReference type="ARBA" id="ARBA00022737"/>
    </source>
</evidence>
<evidence type="ECO:0000256" key="14">
    <source>
        <dbReference type="PROSITE-ProRule" id="PRU00502"/>
    </source>
</evidence>
<evidence type="ECO:0000259" key="18">
    <source>
        <dbReference type="PROSITE" id="PS50271"/>
    </source>
</evidence>
<dbReference type="InterPro" id="IPR001607">
    <property type="entry name" value="Znf_UBP"/>
</dbReference>
<keyword evidence="20" id="KW-1185">Reference proteome</keyword>
<dbReference type="SUPFAM" id="SSF57850">
    <property type="entry name" value="RING/U-box"/>
    <property type="match status" value="1"/>
</dbReference>
<name>A0A016SMC6_9BILA</name>
<evidence type="ECO:0000256" key="7">
    <source>
        <dbReference type="ARBA" id="ARBA00022786"/>
    </source>
</evidence>
<gene>
    <name evidence="19" type="primary">Acey_s0205.g1932</name>
    <name evidence="19" type="synonym">Acey-T27A3.2</name>
    <name evidence="19" type="ORF">Y032_0205g1932</name>
</gene>
<dbReference type="SMART" id="SM00165">
    <property type="entry name" value="UBA"/>
    <property type="match status" value="2"/>
</dbReference>
<evidence type="ECO:0000256" key="9">
    <source>
        <dbReference type="ARBA" id="ARBA00022807"/>
    </source>
</evidence>
<organism evidence="19 20">
    <name type="scientific">Ancylostoma ceylanicum</name>
    <dbReference type="NCBI Taxonomy" id="53326"/>
    <lineage>
        <taxon>Eukaryota</taxon>
        <taxon>Metazoa</taxon>
        <taxon>Ecdysozoa</taxon>
        <taxon>Nematoda</taxon>
        <taxon>Chromadorea</taxon>
        <taxon>Rhabditida</taxon>
        <taxon>Rhabditina</taxon>
        <taxon>Rhabditomorpha</taxon>
        <taxon>Strongyloidea</taxon>
        <taxon>Ancylostomatidae</taxon>
        <taxon>Ancylostomatinae</taxon>
        <taxon>Ancylostoma</taxon>
    </lineage>
</organism>
<dbReference type="OrthoDB" id="361536at2759"/>
<comment type="catalytic activity">
    <reaction evidence="1 11">
        <text>Thiol-dependent hydrolysis of ester, thioester, amide, peptide and isopeptide bonds formed by the C-terminal Gly of ubiquitin (a 76-residue protein attached to proteins as an intracellular targeting signal).</text>
        <dbReference type="EC" id="3.4.19.12"/>
    </reaction>
</comment>
<dbReference type="InterPro" id="IPR041432">
    <property type="entry name" value="UBP13_Znf-UBP_var"/>
</dbReference>
<dbReference type="InterPro" id="IPR050164">
    <property type="entry name" value="Peptidase_C19"/>
</dbReference>
<protein>
    <recommendedName>
        <fullName evidence="11">Ubiquitin carboxyl-terminal hydrolase</fullName>
        <ecNumber evidence="11">3.4.19.12</ecNumber>
    </recommendedName>
</protein>
<feature type="region of interest" description="Disordered" evidence="15">
    <location>
        <begin position="674"/>
        <end position="695"/>
    </location>
</feature>
<dbReference type="InterPro" id="IPR009060">
    <property type="entry name" value="UBA-like_sf"/>
</dbReference>
<keyword evidence="3 11" id="KW-0645">Protease</keyword>
<dbReference type="GO" id="GO:0005634">
    <property type="term" value="C:nucleus"/>
    <property type="evidence" value="ECO:0007669"/>
    <property type="project" value="TreeGrafter"/>
</dbReference>
<dbReference type="Gene3D" id="3.90.70.10">
    <property type="entry name" value="Cysteine proteinases"/>
    <property type="match status" value="1"/>
</dbReference>
<dbReference type="PIRSF" id="PIRSF016308">
    <property type="entry name" value="UBP"/>
    <property type="match status" value="1"/>
</dbReference>
<evidence type="ECO:0000259" key="16">
    <source>
        <dbReference type="PROSITE" id="PS50030"/>
    </source>
</evidence>
<evidence type="ECO:0000313" key="20">
    <source>
        <dbReference type="Proteomes" id="UP000024635"/>
    </source>
</evidence>
<dbReference type="Pfam" id="PF00443">
    <property type="entry name" value="UCH"/>
    <property type="match status" value="1"/>
</dbReference>
<dbReference type="PROSITE" id="PS50235">
    <property type="entry name" value="USP_3"/>
    <property type="match status" value="1"/>
</dbReference>
<dbReference type="InterPro" id="IPR016652">
    <property type="entry name" value="Ubiquitinyl_hydrolase"/>
</dbReference>
<keyword evidence="5" id="KW-0677">Repeat</keyword>
<dbReference type="CDD" id="cd02658">
    <property type="entry name" value="Peptidase_C19B"/>
    <property type="match status" value="1"/>
</dbReference>
<dbReference type="PROSITE" id="PS50030">
    <property type="entry name" value="UBA"/>
    <property type="match status" value="1"/>
</dbReference>
<dbReference type="GO" id="GO:0004843">
    <property type="term" value="F:cysteine-type deubiquitinase activity"/>
    <property type="evidence" value="ECO:0007669"/>
    <property type="project" value="UniProtKB-UniRule"/>
</dbReference>
<keyword evidence="4 11" id="KW-0479">Metal-binding</keyword>
<dbReference type="PANTHER" id="PTHR24006">
    <property type="entry name" value="UBIQUITIN CARBOXYL-TERMINAL HYDROLASE"/>
    <property type="match status" value="1"/>
</dbReference>
<dbReference type="GO" id="GO:0005829">
    <property type="term" value="C:cytosol"/>
    <property type="evidence" value="ECO:0007669"/>
    <property type="project" value="TreeGrafter"/>
</dbReference>
<reference evidence="20" key="1">
    <citation type="journal article" date="2015" name="Nat. Genet.">
        <title>The genome and transcriptome of the zoonotic hookworm Ancylostoma ceylanicum identify infection-specific gene families.</title>
        <authorList>
            <person name="Schwarz E.M."/>
            <person name="Hu Y."/>
            <person name="Antoshechkin I."/>
            <person name="Miller M.M."/>
            <person name="Sternberg P.W."/>
            <person name="Aroian R.V."/>
        </authorList>
    </citation>
    <scope>NUCLEOTIDE SEQUENCE</scope>
    <source>
        <strain evidence="20">HY135</strain>
    </source>
</reference>
<evidence type="ECO:0000256" key="10">
    <source>
        <dbReference type="ARBA" id="ARBA00022833"/>
    </source>
</evidence>
<evidence type="ECO:0000256" key="15">
    <source>
        <dbReference type="SAM" id="MobiDB-lite"/>
    </source>
</evidence>
<dbReference type="InterPro" id="IPR038765">
    <property type="entry name" value="Papain-like_cys_pep_sf"/>
</dbReference>
<proteinExistence type="inferred from homology"/>
<evidence type="ECO:0000256" key="8">
    <source>
        <dbReference type="ARBA" id="ARBA00022801"/>
    </source>
</evidence>
<comment type="similarity">
    <text evidence="2 11">Belongs to the peptidase C19 family.</text>
</comment>
<evidence type="ECO:0000256" key="4">
    <source>
        <dbReference type="ARBA" id="ARBA00022723"/>
    </source>
</evidence>
<evidence type="ECO:0000259" key="17">
    <source>
        <dbReference type="PROSITE" id="PS50235"/>
    </source>
</evidence>
<dbReference type="AlphaFoldDB" id="A0A016SMC6"/>
<dbReference type="PROSITE" id="PS00973">
    <property type="entry name" value="USP_2"/>
    <property type="match status" value="1"/>
</dbReference>
<evidence type="ECO:0000256" key="12">
    <source>
        <dbReference type="PIRSR" id="PIRSR016308-1"/>
    </source>
</evidence>
<dbReference type="Pfam" id="PF02148">
    <property type="entry name" value="zf-UBP"/>
    <property type="match status" value="1"/>
</dbReference>
<dbReference type="STRING" id="53326.A0A016SMC6"/>
<evidence type="ECO:0000256" key="1">
    <source>
        <dbReference type="ARBA" id="ARBA00000707"/>
    </source>
</evidence>
<feature type="binding site" evidence="13">
    <location>
        <position position="207"/>
    </location>
    <ligand>
        <name>Zn(2+)</name>
        <dbReference type="ChEBI" id="CHEBI:29105"/>
    </ligand>
</feature>
<feature type="domain" description="USP" evidence="17">
    <location>
        <begin position="335"/>
        <end position="822"/>
    </location>
</feature>
<evidence type="ECO:0000256" key="6">
    <source>
        <dbReference type="ARBA" id="ARBA00022771"/>
    </source>
</evidence>
<evidence type="ECO:0000256" key="11">
    <source>
        <dbReference type="PIRNR" id="PIRNR016308"/>
    </source>
</evidence>
<feature type="binding site" evidence="13">
    <location>
        <position position="241"/>
    </location>
    <ligand>
        <name>Zn(2+)</name>
        <dbReference type="ChEBI" id="CHEBI:29105"/>
    </ligand>
</feature>
<keyword evidence="8 11" id="KW-0378">Hydrolase</keyword>
<evidence type="ECO:0000256" key="2">
    <source>
        <dbReference type="ARBA" id="ARBA00009085"/>
    </source>
</evidence>
<keyword evidence="7 11" id="KW-0833">Ubl conjugation pathway</keyword>
<dbReference type="GO" id="GO:0008270">
    <property type="term" value="F:zinc ion binding"/>
    <property type="evidence" value="ECO:0007669"/>
    <property type="project" value="UniProtKB-UniRule"/>
</dbReference>
<feature type="binding site" evidence="13">
    <location>
        <position position="224"/>
    </location>
    <ligand>
        <name>Zn(2+)</name>
        <dbReference type="ChEBI" id="CHEBI:29105"/>
    </ligand>
</feature>
<dbReference type="InterPro" id="IPR001394">
    <property type="entry name" value="Peptidase_C19_UCH"/>
</dbReference>
<dbReference type="PANTHER" id="PTHR24006:SF664">
    <property type="entry name" value="UBIQUITIN CARBOXYL-TERMINAL HYDROLASE"/>
    <property type="match status" value="1"/>
</dbReference>
<sequence length="823" mass="91082">MAVPQDAEEPVCPERFRSTLREGSFTVPDISTKVYKEECTYCFRTPFFTGGLFVCLKTYACFCFTHVGVYAEQSRNTLFLHISSKKVSLESEEESDGEPKDKITRLAIGTDSGFDTKKFDVVDNYSLVSFPHINAKCPIDEKLGADLYGTCQFVISATSAERIALLQNASNAWDGEIKQVTKHANLVQMDNGKKVPLSGWTCEAEGCTLSENLWLNLTDGAIRCGRSQFVAEGQMCKGNNHMKQYYDATGFPLVVKLGTISSDGTADVFSYDEDDAVIDPNLEKHLAHFGIDAKTLKKTEKSTLELELDMNQKWEWAKCQEDGASLESIFGPGYTGLINIGSSCYMNSVGFFFCLLFLFVRFAFTHFSDQVLQSLLIVPSFITRFVDGAGPILARVPPLDVHLDFNGQVAKLFAGMASGDYSVENSDFNGIKPSQFKRVVAGSHPEFSSSRQQDAEEYVRFLLDKISSNTPVEIRDPTLSVKFKMESRFEDIASAMVRYTDREETVLAVPIPKAAIRAEDGEGGRSSVALTDCLHALFEPETIEDFVSPITHEKKGARTTIRFRTFPDFLFLQAQRFTMNPDFTVKKLDLDLQVPDEIDLSGLRGIGKKENEVLLPDDAPTAPPPALPDYDRNIVEQLEAMGFTRNASIKAAIETGKSGGVEAAAEWVMLRLDDPSLNDPPATAPSHPSASGPAHMEGLDELIAFGFTAHQARYALSRNPDANAAAEWLFVHAEEVPPECGAVCPGENTTPLATSASREFSDGSGKYRLVAFISHMGSSPHSGHYVVHVKKDDRWILFNDEKVAISQNPPRQLAYLYLFQRFE</sequence>
<feature type="compositionally biased region" description="Low complexity" evidence="15">
    <location>
        <begin position="680"/>
        <end position="694"/>
    </location>
</feature>
<dbReference type="GO" id="GO:0006508">
    <property type="term" value="P:proteolysis"/>
    <property type="evidence" value="ECO:0007669"/>
    <property type="project" value="UniProtKB-KW"/>
</dbReference>
<dbReference type="InterPro" id="IPR013083">
    <property type="entry name" value="Znf_RING/FYVE/PHD"/>
</dbReference>
<dbReference type="SUPFAM" id="SSF54001">
    <property type="entry name" value="Cysteine proteinases"/>
    <property type="match status" value="1"/>
</dbReference>
<dbReference type="InterPro" id="IPR018200">
    <property type="entry name" value="USP_CS"/>
</dbReference>
<feature type="binding site" evidence="13">
    <location>
        <position position="202"/>
    </location>
    <ligand>
        <name>Zn(2+)</name>
        <dbReference type="ChEBI" id="CHEBI:29105"/>
    </ligand>
</feature>
<feature type="domain" description="UBP-type" evidence="18">
    <location>
        <begin position="176"/>
        <end position="293"/>
    </location>
</feature>
<dbReference type="InterPro" id="IPR028889">
    <property type="entry name" value="USP"/>
</dbReference>
<dbReference type="Pfam" id="PF17807">
    <property type="entry name" value="zf-UBP_var"/>
    <property type="match status" value="1"/>
</dbReference>
<evidence type="ECO:0000256" key="13">
    <source>
        <dbReference type="PIRSR" id="PIRSR016308-3"/>
    </source>
</evidence>
<evidence type="ECO:0000256" key="3">
    <source>
        <dbReference type="ARBA" id="ARBA00022670"/>
    </source>
</evidence>
<dbReference type="PROSITE" id="PS50271">
    <property type="entry name" value="ZF_UBP"/>
    <property type="match status" value="1"/>
</dbReference>
<feature type="active site" description="Nucleophile" evidence="12">
    <location>
        <position position="344"/>
    </location>
</feature>
<evidence type="ECO:0000313" key="19">
    <source>
        <dbReference type="EMBL" id="EYB91506.1"/>
    </source>
</evidence>
<keyword evidence="10 11" id="KW-0862">Zinc</keyword>
<dbReference type="EMBL" id="JARK01001541">
    <property type="protein sequence ID" value="EYB91506.1"/>
    <property type="molecule type" value="Genomic_DNA"/>
</dbReference>
<keyword evidence="6 14" id="KW-0863">Zinc-finger</keyword>
<feature type="domain" description="UBA" evidence="16">
    <location>
        <begin position="629"/>
        <end position="671"/>
    </location>
</feature>
<dbReference type="Gene3D" id="1.10.8.10">
    <property type="entry name" value="DNA helicase RuvA subunit, C-terminal domain"/>
    <property type="match status" value="2"/>
</dbReference>
<dbReference type="Pfam" id="PF00627">
    <property type="entry name" value="UBA"/>
    <property type="match status" value="1"/>
</dbReference>
<dbReference type="GO" id="GO:0016579">
    <property type="term" value="P:protein deubiquitination"/>
    <property type="evidence" value="ECO:0007669"/>
    <property type="project" value="InterPro"/>
</dbReference>
<feature type="active site" description="Proton acceptor" evidence="12">
    <location>
        <position position="784"/>
    </location>
</feature>
<dbReference type="SUPFAM" id="SSF46934">
    <property type="entry name" value="UBA-like"/>
    <property type="match status" value="1"/>
</dbReference>
<dbReference type="InterPro" id="IPR015940">
    <property type="entry name" value="UBA"/>
</dbReference>
<dbReference type="SMART" id="SM00290">
    <property type="entry name" value="ZnF_UBP"/>
    <property type="match status" value="1"/>
</dbReference>
<comment type="caution">
    <text evidence="19">The sequence shown here is derived from an EMBL/GenBank/DDBJ whole genome shotgun (WGS) entry which is preliminary data.</text>
</comment>
<dbReference type="Gene3D" id="3.30.40.10">
    <property type="entry name" value="Zinc/RING finger domain, C3HC4 (zinc finger)"/>
    <property type="match status" value="2"/>
</dbReference>
<dbReference type="Proteomes" id="UP000024635">
    <property type="component" value="Unassembled WGS sequence"/>
</dbReference>
<keyword evidence="9 11" id="KW-0788">Thiol protease</keyword>
<dbReference type="FunFam" id="3.30.40.10:FF:000396">
    <property type="entry name" value="Ubiquitin carboxyl-terminal hydrolase"/>
    <property type="match status" value="1"/>
</dbReference>
<accession>A0A016SMC6</accession>
<dbReference type="EC" id="3.4.19.12" evidence="11"/>